<dbReference type="EMBL" id="GBXM01044741">
    <property type="protein sequence ID" value="JAH63836.1"/>
    <property type="molecule type" value="Transcribed_RNA"/>
</dbReference>
<accession>A0A0E9UDI1</accession>
<evidence type="ECO:0000313" key="1">
    <source>
        <dbReference type="EMBL" id="JAH63836.1"/>
    </source>
</evidence>
<organism evidence="1">
    <name type="scientific">Anguilla anguilla</name>
    <name type="common">European freshwater eel</name>
    <name type="synonym">Muraena anguilla</name>
    <dbReference type="NCBI Taxonomy" id="7936"/>
    <lineage>
        <taxon>Eukaryota</taxon>
        <taxon>Metazoa</taxon>
        <taxon>Chordata</taxon>
        <taxon>Craniata</taxon>
        <taxon>Vertebrata</taxon>
        <taxon>Euteleostomi</taxon>
        <taxon>Actinopterygii</taxon>
        <taxon>Neopterygii</taxon>
        <taxon>Teleostei</taxon>
        <taxon>Anguilliformes</taxon>
        <taxon>Anguillidae</taxon>
        <taxon>Anguilla</taxon>
    </lineage>
</organism>
<protein>
    <submittedName>
        <fullName evidence="1">Uncharacterized protein</fullName>
    </submittedName>
</protein>
<dbReference type="AlphaFoldDB" id="A0A0E9UDI1"/>
<reference evidence="1" key="2">
    <citation type="journal article" date="2015" name="Fish Shellfish Immunol.">
        <title>Early steps in the European eel (Anguilla anguilla)-Vibrio vulnificus interaction in the gills: Role of the RtxA13 toxin.</title>
        <authorList>
            <person name="Callol A."/>
            <person name="Pajuelo D."/>
            <person name="Ebbesson L."/>
            <person name="Teles M."/>
            <person name="MacKenzie S."/>
            <person name="Amaro C."/>
        </authorList>
    </citation>
    <scope>NUCLEOTIDE SEQUENCE</scope>
</reference>
<sequence>MLTELWTINYNIDRLIYASIHSAHIANAGIGLKGPIRG</sequence>
<name>A0A0E9UDI1_ANGAN</name>
<proteinExistence type="predicted"/>
<reference evidence="1" key="1">
    <citation type="submission" date="2014-11" db="EMBL/GenBank/DDBJ databases">
        <authorList>
            <person name="Amaro Gonzalez C."/>
        </authorList>
    </citation>
    <scope>NUCLEOTIDE SEQUENCE</scope>
</reference>